<dbReference type="InterPro" id="IPR017972">
    <property type="entry name" value="Cyt_P450_CS"/>
</dbReference>
<name>A0ABU1FCQ1_9RHOB</name>
<dbReference type="PRINTS" id="PR00359">
    <property type="entry name" value="BP450"/>
</dbReference>
<accession>A0ABU1FCQ1</accession>
<proteinExistence type="inferred from homology"/>
<dbReference type="SUPFAM" id="SSF48264">
    <property type="entry name" value="Cytochrome P450"/>
    <property type="match status" value="1"/>
</dbReference>
<reference evidence="3 4" key="1">
    <citation type="submission" date="2023-09" db="EMBL/GenBank/DDBJ databases">
        <title>Xinfangfangia sedmenti sp. nov., isolated the sedment.</title>
        <authorList>
            <person name="Xu L."/>
        </authorList>
    </citation>
    <scope>NUCLEOTIDE SEQUENCE [LARGE SCALE GENOMIC DNA]</scope>
    <source>
        <strain evidence="3 4">LG-4</strain>
    </source>
</reference>
<evidence type="ECO:0000313" key="3">
    <source>
        <dbReference type="EMBL" id="MDR5654626.1"/>
    </source>
</evidence>
<gene>
    <name evidence="3" type="ORF">RGD00_18610</name>
</gene>
<dbReference type="InterPro" id="IPR036396">
    <property type="entry name" value="Cyt_P450_sf"/>
</dbReference>
<dbReference type="Proteomes" id="UP001247754">
    <property type="component" value="Unassembled WGS sequence"/>
</dbReference>
<keyword evidence="2" id="KW-0479">Metal-binding</keyword>
<dbReference type="Pfam" id="PF00067">
    <property type="entry name" value="p450"/>
    <property type="match status" value="1"/>
</dbReference>
<evidence type="ECO:0000256" key="2">
    <source>
        <dbReference type="RuleBase" id="RU000461"/>
    </source>
</evidence>
<keyword evidence="4" id="KW-1185">Reference proteome</keyword>
<sequence length="402" mass="44776">MLDAATGRTPPVLAGIDPYDTATVIDPYPFHAALRDLAPVVLLKDYNVYAVGRHAEIQQILDNWQDFSSASGVGIQDIRRPGKFRIPSRLVEADPPGHTEVRAAVTKILSPRLIRSWRDLFEREAAARVGEMLDRREFDAMEHLIEPYVLKVFSTAVGVDLPRENVIAIGEMRFNQTGPDNVLYRGAMERAEPYLDWYEHSVDRVGVLPGSIAEQIYVAEDRGEIEAGVAKSLVRTLVGGGTDSTIAGLGACFHHLARSPGQMALAVADPMLMRTALDEGIRMESPFQVIYRTPNRDVDFAGFTLEKDRKLGLWLGAGNRDPRKWDNPDMFDLRRNPAGVHVAFGTGMHVCIGQMIARLESECLLTEFARRVKTVEPAGESLPRPMNQMRQLRSIPLRVTPQ</sequence>
<keyword evidence="2" id="KW-0503">Monooxygenase</keyword>
<dbReference type="Gene3D" id="1.10.630.10">
    <property type="entry name" value="Cytochrome P450"/>
    <property type="match status" value="1"/>
</dbReference>
<dbReference type="PANTHER" id="PTHR46696">
    <property type="entry name" value="P450, PUTATIVE (EUROFUNG)-RELATED"/>
    <property type="match status" value="1"/>
</dbReference>
<keyword evidence="2" id="KW-0408">Iron</keyword>
<keyword evidence="2" id="KW-0560">Oxidoreductase</keyword>
<keyword evidence="2" id="KW-0349">Heme</keyword>
<comment type="similarity">
    <text evidence="1 2">Belongs to the cytochrome P450 family.</text>
</comment>
<dbReference type="EMBL" id="JAVKPH010000030">
    <property type="protein sequence ID" value="MDR5654626.1"/>
    <property type="molecule type" value="Genomic_DNA"/>
</dbReference>
<dbReference type="PROSITE" id="PS00086">
    <property type="entry name" value="CYTOCHROME_P450"/>
    <property type="match status" value="1"/>
</dbReference>
<organism evidence="3 4">
    <name type="scientific">Ruixingdingia sedimenti</name>
    <dbReference type="NCBI Taxonomy" id="3073604"/>
    <lineage>
        <taxon>Bacteria</taxon>
        <taxon>Pseudomonadati</taxon>
        <taxon>Pseudomonadota</taxon>
        <taxon>Alphaproteobacteria</taxon>
        <taxon>Rhodobacterales</taxon>
        <taxon>Paracoccaceae</taxon>
        <taxon>Ruixingdingia</taxon>
    </lineage>
</organism>
<comment type="caution">
    <text evidence="3">The sequence shown here is derived from an EMBL/GenBank/DDBJ whole genome shotgun (WGS) entry which is preliminary data.</text>
</comment>
<evidence type="ECO:0000256" key="1">
    <source>
        <dbReference type="ARBA" id="ARBA00010617"/>
    </source>
</evidence>
<dbReference type="RefSeq" id="WP_310458783.1">
    <property type="nucleotide sequence ID" value="NZ_JAVKPH010000030.1"/>
</dbReference>
<dbReference type="InterPro" id="IPR001128">
    <property type="entry name" value="Cyt_P450"/>
</dbReference>
<dbReference type="InterPro" id="IPR002397">
    <property type="entry name" value="Cyt_P450_B"/>
</dbReference>
<dbReference type="PANTHER" id="PTHR46696:SF1">
    <property type="entry name" value="CYTOCHROME P450 YJIB-RELATED"/>
    <property type="match status" value="1"/>
</dbReference>
<evidence type="ECO:0000313" key="4">
    <source>
        <dbReference type="Proteomes" id="UP001247754"/>
    </source>
</evidence>
<protein>
    <submittedName>
        <fullName evidence="3">Cytochrome P450</fullName>
    </submittedName>
</protein>